<keyword evidence="1" id="KW-0479">Metal-binding</keyword>
<evidence type="ECO:0000313" key="8">
    <source>
        <dbReference type="Proteomes" id="UP000242715"/>
    </source>
</evidence>
<gene>
    <name evidence="7" type="ORF">TSUD_403550</name>
</gene>
<sequence length="125" mass="14219">MLEIVQRGIQEEEDSASCKKSKKRVNFQRSSSTKSAKEASKDSNKAHCAKEESGKIVVWRVKNLFSVVFNLRKKGQKTWVSMTCVSCQGSGMKIFMRQLGDDMIQQMQQPCNECKGNGEMINYKE</sequence>
<feature type="domain" description="CR-type" evidence="6">
    <location>
        <begin position="80"/>
        <end position="122"/>
    </location>
</feature>
<protein>
    <recommendedName>
        <fullName evidence="6">CR-type domain-containing protein</fullName>
    </recommendedName>
</protein>
<dbReference type="Gene3D" id="2.10.230.10">
    <property type="entry name" value="Heat shock protein DnaJ, cysteine-rich domain"/>
    <property type="match status" value="1"/>
</dbReference>
<evidence type="ECO:0000259" key="6">
    <source>
        <dbReference type="Pfam" id="PF00684"/>
    </source>
</evidence>
<dbReference type="GO" id="GO:0031072">
    <property type="term" value="F:heat shock protein binding"/>
    <property type="evidence" value="ECO:0007669"/>
    <property type="project" value="InterPro"/>
</dbReference>
<dbReference type="Pfam" id="PF00684">
    <property type="entry name" value="DnaJ_CXXCXGXG"/>
    <property type="match status" value="1"/>
</dbReference>
<accession>A0A2Z6NSL9</accession>
<evidence type="ECO:0000256" key="4">
    <source>
        <dbReference type="ARBA" id="ARBA00022833"/>
    </source>
</evidence>
<evidence type="ECO:0000256" key="1">
    <source>
        <dbReference type="ARBA" id="ARBA00022723"/>
    </source>
</evidence>
<dbReference type="GO" id="GO:0051082">
    <property type="term" value="F:unfolded protein binding"/>
    <property type="evidence" value="ECO:0007669"/>
    <property type="project" value="InterPro"/>
</dbReference>
<evidence type="ECO:0000256" key="5">
    <source>
        <dbReference type="SAM" id="MobiDB-lite"/>
    </source>
</evidence>
<dbReference type="OrthoDB" id="1937398at2759"/>
<dbReference type="GO" id="GO:0008270">
    <property type="term" value="F:zinc ion binding"/>
    <property type="evidence" value="ECO:0007669"/>
    <property type="project" value="UniProtKB-KW"/>
</dbReference>
<feature type="region of interest" description="Disordered" evidence="5">
    <location>
        <begin position="1"/>
        <end position="50"/>
    </location>
</feature>
<evidence type="ECO:0000256" key="3">
    <source>
        <dbReference type="ARBA" id="ARBA00022771"/>
    </source>
</evidence>
<reference evidence="8" key="1">
    <citation type="journal article" date="2017" name="Front. Plant Sci.">
        <title>Climate Clever Clovers: New Paradigm to Reduce the Environmental Footprint of Ruminants by Breeding Low Methanogenic Forages Utilizing Haplotype Variation.</title>
        <authorList>
            <person name="Kaur P."/>
            <person name="Appels R."/>
            <person name="Bayer P.E."/>
            <person name="Keeble-Gagnere G."/>
            <person name="Wang J."/>
            <person name="Hirakawa H."/>
            <person name="Shirasawa K."/>
            <person name="Vercoe P."/>
            <person name="Stefanova K."/>
            <person name="Durmic Z."/>
            <person name="Nichols P."/>
            <person name="Revell C."/>
            <person name="Isobe S.N."/>
            <person name="Edwards D."/>
            <person name="Erskine W."/>
        </authorList>
    </citation>
    <scope>NUCLEOTIDE SEQUENCE [LARGE SCALE GENOMIC DNA]</scope>
    <source>
        <strain evidence="8">cv. Daliak</strain>
    </source>
</reference>
<dbReference type="InterPro" id="IPR001305">
    <property type="entry name" value="HSP_DnaJ_Cys-rich_dom"/>
</dbReference>
<dbReference type="SUPFAM" id="SSF57938">
    <property type="entry name" value="DnaJ/Hsp40 cysteine-rich domain"/>
    <property type="match status" value="1"/>
</dbReference>
<dbReference type="FunFam" id="2.10.230.10:FF:000001">
    <property type="entry name" value="DnaJ subfamily A member 2"/>
    <property type="match status" value="1"/>
</dbReference>
<keyword evidence="4" id="KW-0862">Zinc</keyword>
<feature type="compositionally biased region" description="Basic and acidic residues" evidence="5">
    <location>
        <begin position="35"/>
        <end position="50"/>
    </location>
</feature>
<proteinExistence type="predicted"/>
<keyword evidence="3" id="KW-0863">Zinc-finger</keyword>
<evidence type="ECO:0000313" key="7">
    <source>
        <dbReference type="EMBL" id="GAU47214.1"/>
    </source>
</evidence>
<organism evidence="7 8">
    <name type="scientific">Trifolium subterraneum</name>
    <name type="common">Subterranean clover</name>
    <dbReference type="NCBI Taxonomy" id="3900"/>
    <lineage>
        <taxon>Eukaryota</taxon>
        <taxon>Viridiplantae</taxon>
        <taxon>Streptophyta</taxon>
        <taxon>Embryophyta</taxon>
        <taxon>Tracheophyta</taxon>
        <taxon>Spermatophyta</taxon>
        <taxon>Magnoliopsida</taxon>
        <taxon>eudicotyledons</taxon>
        <taxon>Gunneridae</taxon>
        <taxon>Pentapetalae</taxon>
        <taxon>rosids</taxon>
        <taxon>fabids</taxon>
        <taxon>Fabales</taxon>
        <taxon>Fabaceae</taxon>
        <taxon>Papilionoideae</taxon>
        <taxon>50 kb inversion clade</taxon>
        <taxon>NPAAA clade</taxon>
        <taxon>Hologalegina</taxon>
        <taxon>IRL clade</taxon>
        <taxon>Trifolieae</taxon>
        <taxon>Trifolium</taxon>
    </lineage>
</organism>
<keyword evidence="2" id="KW-0677">Repeat</keyword>
<evidence type="ECO:0000256" key="2">
    <source>
        <dbReference type="ARBA" id="ARBA00022737"/>
    </source>
</evidence>
<keyword evidence="8" id="KW-1185">Reference proteome</keyword>
<dbReference type="InterPro" id="IPR036410">
    <property type="entry name" value="HSP_DnaJ_Cys-rich_dom_sf"/>
</dbReference>
<name>A0A2Z6NSL9_TRISU</name>
<dbReference type="AlphaFoldDB" id="A0A2Z6NSL9"/>
<dbReference type="Proteomes" id="UP000242715">
    <property type="component" value="Unassembled WGS sequence"/>
</dbReference>
<dbReference type="EMBL" id="DF974292">
    <property type="protein sequence ID" value="GAU47214.1"/>
    <property type="molecule type" value="Genomic_DNA"/>
</dbReference>